<sequence>MQHKEDVFTENKLKFHVFQDERFVDLTLYQYGWERNEPLHSYGPHKRDHYLFHYVISGRGTLYANEQTYHIEGGRGFLIVPDQTTTYVADTDDPWEYTWIEFDGLRVSESLSLAGLSPTQPVYTPQNHEAGLALQEQMMYIVNHPQDSPVRQIGNGFLFLDQLVQSSVARRLPSQRRLRDFYMKEALSFIEQNYQRDISIEEIAAFCGLNRSYFGKVFRDSMGESPQAFLLHYRMARAAQMLKETALPIGTISSMVSYANQLHFSRAFKSVYGVAPRTYRQTHFIRKEEKFPGGTV</sequence>
<dbReference type="SUPFAM" id="SSF51215">
    <property type="entry name" value="Regulatory protein AraC"/>
    <property type="match status" value="1"/>
</dbReference>
<dbReference type="Proteomes" id="UP000782880">
    <property type="component" value="Unassembled WGS sequence"/>
</dbReference>
<gene>
    <name evidence="5" type="ORF">K8V20_13215</name>
</gene>
<evidence type="ECO:0000256" key="2">
    <source>
        <dbReference type="ARBA" id="ARBA00023125"/>
    </source>
</evidence>
<keyword evidence="2" id="KW-0238">DNA-binding</keyword>
<dbReference type="SMART" id="SM00342">
    <property type="entry name" value="HTH_ARAC"/>
    <property type="match status" value="1"/>
</dbReference>
<evidence type="ECO:0000313" key="5">
    <source>
        <dbReference type="EMBL" id="HJG29589.1"/>
    </source>
</evidence>
<reference evidence="5" key="2">
    <citation type="submission" date="2021-09" db="EMBL/GenBank/DDBJ databases">
        <authorList>
            <person name="Gilroy R."/>
        </authorList>
    </citation>
    <scope>NUCLEOTIDE SEQUENCE</scope>
    <source>
        <strain evidence="5">ChiBcec21-2208</strain>
    </source>
</reference>
<dbReference type="CDD" id="cd06986">
    <property type="entry name" value="cupin_MmsR-like_N"/>
    <property type="match status" value="1"/>
</dbReference>
<dbReference type="Pfam" id="PF02311">
    <property type="entry name" value="AraC_binding"/>
    <property type="match status" value="1"/>
</dbReference>
<dbReference type="InterPro" id="IPR003313">
    <property type="entry name" value="AraC-bd"/>
</dbReference>
<evidence type="ECO:0000259" key="4">
    <source>
        <dbReference type="PROSITE" id="PS01124"/>
    </source>
</evidence>
<comment type="caution">
    <text evidence="5">The sequence shown here is derived from an EMBL/GenBank/DDBJ whole genome shotgun (WGS) entry which is preliminary data.</text>
</comment>
<keyword evidence="1" id="KW-0805">Transcription regulation</keyword>
<feature type="domain" description="HTH araC/xylS-type" evidence="4">
    <location>
        <begin position="184"/>
        <end position="282"/>
    </location>
</feature>
<organism evidence="5 6">
    <name type="scientific">Subdoligranulum variabile</name>
    <dbReference type="NCBI Taxonomy" id="214851"/>
    <lineage>
        <taxon>Bacteria</taxon>
        <taxon>Bacillati</taxon>
        <taxon>Bacillota</taxon>
        <taxon>Clostridia</taxon>
        <taxon>Eubacteriales</taxon>
        <taxon>Oscillospiraceae</taxon>
        <taxon>Subdoligranulum</taxon>
    </lineage>
</organism>
<evidence type="ECO:0000256" key="3">
    <source>
        <dbReference type="ARBA" id="ARBA00023163"/>
    </source>
</evidence>
<dbReference type="PROSITE" id="PS01124">
    <property type="entry name" value="HTH_ARAC_FAMILY_2"/>
    <property type="match status" value="1"/>
</dbReference>
<dbReference type="EMBL" id="DYVE01000338">
    <property type="protein sequence ID" value="HJG29589.1"/>
    <property type="molecule type" value="Genomic_DNA"/>
</dbReference>
<dbReference type="Gene3D" id="1.10.10.60">
    <property type="entry name" value="Homeodomain-like"/>
    <property type="match status" value="2"/>
</dbReference>
<dbReference type="InterPro" id="IPR050204">
    <property type="entry name" value="AraC_XylS_family_regulators"/>
</dbReference>
<dbReference type="SUPFAM" id="SSF46689">
    <property type="entry name" value="Homeodomain-like"/>
    <property type="match status" value="2"/>
</dbReference>
<keyword evidence="3" id="KW-0804">Transcription</keyword>
<dbReference type="AlphaFoldDB" id="A0A921LQ52"/>
<reference evidence="5" key="1">
    <citation type="journal article" date="2021" name="PeerJ">
        <title>Extensive microbial diversity within the chicken gut microbiome revealed by metagenomics and culture.</title>
        <authorList>
            <person name="Gilroy R."/>
            <person name="Ravi A."/>
            <person name="Getino M."/>
            <person name="Pursley I."/>
            <person name="Horton D.L."/>
            <person name="Alikhan N.F."/>
            <person name="Baker D."/>
            <person name="Gharbi K."/>
            <person name="Hall N."/>
            <person name="Watson M."/>
            <person name="Adriaenssens E.M."/>
            <person name="Foster-Nyarko E."/>
            <person name="Jarju S."/>
            <person name="Secka A."/>
            <person name="Antonio M."/>
            <person name="Oren A."/>
            <person name="Chaudhuri R.R."/>
            <person name="La Ragione R."/>
            <person name="Hildebrand F."/>
            <person name="Pallen M.J."/>
        </authorList>
    </citation>
    <scope>NUCLEOTIDE SEQUENCE</scope>
    <source>
        <strain evidence="5">ChiBcec21-2208</strain>
    </source>
</reference>
<dbReference type="GO" id="GO:0003700">
    <property type="term" value="F:DNA-binding transcription factor activity"/>
    <property type="evidence" value="ECO:0007669"/>
    <property type="project" value="InterPro"/>
</dbReference>
<dbReference type="Gene3D" id="2.60.120.280">
    <property type="entry name" value="Regulatory protein AraC"/>
    <property type="match status" value="1"/>
</dbReference>
<dbReference type="InterPro" id="IPR018060">
    <property type="entry name" value="HTH_AraC"/>
</dbReference>
<name>A0A921LQ52_9FIRM</name>
<dbReference type="PANTHER" id="PTHR46796:SF7">
    <property type="entry name" value="ARAC FAMILY TRANSCRIPTIONAL REGULATOR"/>
    <property type="match status" value="1"/>
</dbReference>
<protein>
    <submittedName>
        <fullName evidence="5">AraC family transcriptional regulator</fullName>
    </submittedName>
</protein>
<evidence type="ECO:0000313" key="6">
    <source>
        <dbReference type="Proteomes" id="UP000782880"/>
    </source>
</evidence>
<evidence type="ECO:0000256" key="1">
    <source>
        <dbReference type="ARBA" id="ARBA00023015"/>
    </source>
</evidence>
<dbReference type="Pfam" id="PF12833">
    <property type="entry name" value="HTH_18"/>
    <property type="match status" value="1"/>
</dbReference>
<dbReference type="InterPro" id="IPR037923">
    <property type="entry name" value="HTH-like"/>
</dbReference>
<dbReference type="PANTHER" id="PTHR46796">
    <property type="entry name" value="HTH-TYPE TRANSCRIPTIONAL ACTIVATOR RHAS-RELATED"/>
    <property type="match status" value="1"/>
</dbReference>
<accession>A0A921LQ52</accession>
<dbReference type="GO" id="GO:0043565">
    <property type="term" value="F:sequence-specific DNA binding"/>
    <property type="evidence" value="ECO:0007669"/>
    <property type="project" value="InterPro"/>
</dbReference>
<dbReference type="InterPro" id="IPR009057">
    <property type="entry name" value="Homeodomain-like_sf"/>
</dbReference>
<proteinExistence type="predicted"/>